<dbReference type="AlphaFoldDB" id="G0EV99"/>
<dbReference type="KEGG" id="cnc:CNE_1c04380"/>
<proteinExistence type="predicted"/>
<name>G0EV99_CUPNN</name>
<organism evidence="3 4">
    <name type="scientific">Cupriavidus necator (strain ATCC 43291 / DSM 13513 / CCUG 52238 / LMG 8453 / N-1)</name>
    <name type="common">Ralstonia eutropha</name>
    <dbReference type="NCBI Taxonomy" id="1042878"/>
    <lineage>
        <taxon>Bacteria</taxon>
        <taxon>Pseudomonadati</taxon>
        <taxon>Pseudomonadota</taxon>
        <taxon>Betaproteobacteria</taxon>
        <taxon>Burkholderiales</taxon>
        <taxon>Burkholderiaceae</taxon>
        <taxon>Cupriavidus</taxon>
    </lineage>
</organism>
<dbReference type="EMBL" id="CP002877">
    <property type="protein sequence ID" value="AEI75803.1"/>
    <property type="molecule type" value="Genomic_DNA"/>
</dbReference>
<evidence type="ECO:0000313" key="3">
    <source>
        <dbReference type="EMBL" id="AEI75803.1"/>
    </source>
</evidence>
<sequence>MTSPRKEQAMIKQSGRQPQGRPLRRGQDGVTLVVTLVFMVLFLLIAMAMVNSGLVNVKVAANQQHTAEARDVAQQAIEQVISNDFTKAPAAVAVPVDVSGDGKADYVAQVAQPECVTSKPMKNVELDLSDADDVSCLIGSGVQNTGIVTAGNSGGNSLCNATQWDVAATVNDAANTGTVATVHQGVAVRMPTGSACP</sequence>
<gene>
    <name evidence="3" type="ordered locus">CNE_1c04380</name>
</gene>
<dbReference type="HOGENOM" id="CLU_126486_0_0_4"/>
<keyword evidence="2" id="KW-1133">Transmembrane helix</keyword>
<feature type="transmembrane region" description="Helical" evidence="2">
    <location>
        <begin position="29"/>
        <end position="50"/>
    </location>
</feature>
<feature type="region of interest" description="Disordered" evidence="1">
    <location>
        <begin position="1"/>
        <end position="25"/>
    </location>
</feature>
<reference evidence="3 4" key="1">
    <citation type="journal article" date="2011" name="J. Bacteriol.">
        <title>Complete genome sequence of the type strain Cupriavidus necator N-1.</title>
        <authorList>
            <person name="Poehlein A."/>
            <person name="Kusian B."/>
            <person name="Friedrich B."/>
            <person name="Daniel R."/>
            <person name="Bowien B."/>
        </authorList>
    </citation>
    <scope>NUCLEOTIDE SEQUENCE [LARGE SCALE GENOMIC DNA]</scope>
    <source>
        <strain evidence="4">ATCC 43291 / DSM 13513 / CCUG 52238 / LMG 8453 / N-1</strain>
    </source>
</reference>
<accession>G0EV99</accession>
<dbReference type="Proteomes" id="UP000006798">
    <property type="component" value="Chromosome 1"/>
</dbReference>
<evidence type="ECO:0000313" key="4">
    <source>
        <dbReference type="Proteomes" id="UP000006798"/>
    </source>
</evidence>
<evidence type="ECO:0000256" key="2">
    <source>
        <dbReference type="SAM" id="Phobius"/>
    </source>
</evidence>
<keyword evidence="2" id="KW-0472">Membrane</keyword>
<evidence type="ECO:0000256" key="1">
    <source>
        <dbReference type="SAM" id="MobiDB-lite"/>
    </source>
</evidence>
<keyword evidence="2" id="KW-0812">Transmembrane</keyword>
<protein>
    <submittedName>
        <fullName evidence="3">Hypothetical membrane protein</fullName>
    </submittedName>
</protein>